<evidence type="ECO:0000313" key="4">
    <source>
        <dbReference type="Proteomes" id="UP001150925"/>
    </source>
</evidence>
<dbReference type="InterPro" id="IPR000326">
    <property type="entry name" value="PAP2/HPO"/>
</dbReference>
<sequence>MATPDHSPMCTGALAEKSELCSSTWNDQLDDGTTPSYTLVANLLSAYNLPFVRVPLTPDKLWALVLQSGAQAPLTLSFAYFGWLLARRDLPCLLMIFGQGISGIVCEFLKHVIQEPRPHLVIKGDYGMPSGHCNFMAYFTVFSLLNLYGRVHFHDNRWKHLLAGGLLLFTAVVAYSRIALRHHTVNQVMAGLLLGTTVALVYYFFIHYIVRPLGILDALMNHPLAEYIYLKDFSDNVPYIMEKEYLYHKSLSQGYLKSDKIQ</sequence>
<feature type="transmembrane region" description="Helical" evidence="1">
    <location>
        <begin position="133"/>
        <end position="149"/>
    </location>
</feature>
<gene>
    <name evidence="3" type="ORF">IWQ62_003199</name>
</gene>
<keyword evidence="4" id="KW-1185">Reference proteome</keyword>
<keyword evidence="1" id="KW-0812">Transmembrane</keyword>
<feature type="transmembrane region" description="Helical" evidence="1">
    <location>
        <begin position="190"/>
        <end position="210"/>
    </location>
</feature>
<dbReference type="Pfam" id="PF01569">
    <property type="entry name" value="PAP2"/>
    <property type="match status" value="1"/>
</dbReference>
<accession>A0A9W8ARB6</accession>
<evidence type="ECO:0000313" key="3">
    <source>
        <dbReference type="EMBL" id="KAJ1963483.1"/>
    </source>
</evidence>
<keyword evidence="1" id="KW-1133">Transmembrane helix</keyword>
<dbReference type="EMBL" id="JANBPY010000819">
    <property type="protein sequence ID" value="KAJ1963483.1"/>
    <property type="molecule type" value="Genomic_DNA"/>
</dbReference>
<dbReference type="InterPro" id="IPR036938">
    <property type="entry name" value="PAP2/HPO_sf"/>
</dbReference>
<dbReference type="SMART" id="SM00014">
    <property type="entry name" value="acidPPc"/>
    <property type="match status" value="1"/>
</dbReference>
<dbReference type="Proteomes" id="UP001150925">
    <property type="component" value="Unassembled WGS sequence"/>
</dbReference>
<evidence type="ECO:0000256" key="1">
    <source>
        <dbReference type="SAM" id="Phobius"/>
    </source>
</evidence>
<dbReference type="OrthoDB" id="302705at2759"/>
<dbReference type="AlphaFoldDB" id="A0A9W8ARB6"/>
<proteinExistence type="predicted"/>
<name>A0A9W8ARB6_9FUNG</name>
<feature type="domain" description="Phosphatidic acid phosphatase type 2/haloperoxidase" evidence="2">
    <location>
        <begin position="92"/>
        <end position="203"/>
    </location>
</feature>
<keyword evidence="1" id="KW-0472">Membrane</keyword>
<dbReference type="PANTHER" id="PTHR14969:SF59">
    <property type="entry name" value="DOLICHYLDIPHOSPHATASE"/>
    <property type="match status" value="1"/>
</dbReference>
<dbReference type="SUPFAM" id="SSF48317">
    <property type="entry name" value="Acid phosphatase/Vanadium-dependent haloperoxidase"/>
    <property type="match status" value="1"/>
</dbReference>
<feature type="transmembrane region" description="Helical" evidence="1">
    <location>
        <begin position="92"/>
        <end position="113"/>
    </location>
</feature>
<dbReference type="PANTHER" id="PTHR14969">
    <property type="entry name" value="SPHINGOSINE-1-PHOSPHATE PHOSPHOHYDROLASE"/>
    <property type="match status" value="1"/>
</dbReference>
<feature type="transmembrane region" description="Helical" evidence="1">
    <location>
        <begin position="161"/>
        <end position="178"/>
    </location>
</feature>
<reference evidence="3" key="1">
    <citation type="submission" date="2022-07" db="EMBL/GenBank/DDBJ databases">
        <title>Phylogenomic reconstructions and comparative analyses of Kickxellomycotina fungi.</title>
        <authorList>
            <person name="Reynolds N.K."/>
            <person name="Stajich J.E."/>
            <person name="Barry K."/>
            <person name="Grigoriev I.V."/>
            <person name="Crous P."/>
            <person name="Smith M.E."/>
        </authorList>
    </citation>
    <scope>NUCLEOTIDE SEQUENCE</scope>
    <source>
        <strain evidence="3">RSA 1196</strain>
    </source>
</reference>
<dbReference type="GO" id="GO:0042392">
    <property type="term" value="F:sphingosine-1-phosphate phosphatase activity"/>
    <property type="evidence" value="ECO:0007669"/>
    <property type="project" value="TreeGrafter"/>
</dbReference>
<evidence type="ECO:0000259" key="2">
    <source>
        <dbReference type="SMART" id="SM00014"/>
    </source>
</evidence>
<dbReference type="Gene3D" id="1.20.144.10">
    <property type="entry name" value="Phosphatidic acid phosphatase type 2/haloperoxidase"/>
    <property type="match status" value="1"/>
</dbReference>
<organism evidence="3 4">
    <name type="scientific">Dispira parvispora</name>
    <dbReference type="NCBI Taxonomy" id="1520584"/>
    <lineage>
        <taxon>Eukaryota</taxon>
        <taxon>Fungi</taxon>
        <taxon>Fungi incertae sedis</taxon>
        <taxon>Zoopagomycota</taxon>
        <taxon>Kickxellomycotina</taxon>
        <taxon>Dimargaritomycetes</taxon>
        <taxon>Dimargaritales</taxon>
        <taxon>Dimargaritaceae</taxon>
        <taxon>Dispira</taxon>
    </lineage>
</organism>
<protein>
    <recommendedName>
        <fullName evidence="2">Phosphatidic acid phosphatase type 2/haloperoxidase domain-containing protein</fullName>
    </recommendedName>
</protein>
<feature type="transmembrane region" description="Helical" evidence="1">
    <location>
        <begin position="61"/>
        <end position="85"/>
    </location>
</feature>
<comment type="caution">
    <text evidence="3">The sequence shown here is derived from an EMBL/GenBank/DDBJ whole genome shotgun (WGS) entry which is preliminary data.</text>
</comment>